<dbReference type="GO" id="GO:0042626">
    <property type="term" value="F:ATPase-coupled transmembrane transporter activity"/>
    <property type="evidence" value="ECO:0007669"/>
    <property type="project" value="TreeGrafter"/>
</dbReference>
<dbReference type="GO" id="GO:0016887">
    <property type="term" value="F:ATP hydrolysis activity"/>
    <property type="evidence" value="ECO:0007669"/>
    <property type="project" value="InterPro"/>
</dbReference>
<dbReference type="SUPFAM" id="SSF52540">
    <property type="entry name" value="P-loop containing nucleoside triphosphate hydrolases"/>
    <property type="match status" value="1"/>
</dbReference>
<keyword evidence="4" id="KW-0812">Transmembrane</keyword>
<name>X1RWL5_9ZZZZ</name>
<dbReference type="PROSITE" id="PS00211">
    <property type="entry name" value="ABC_TRANSPORTER_1"/>
    <property type="match status" value="1"/>
</dbReference>
<dbReference type="GO" id="GO:0005886">
    <property type="term" value="C:plasma membrane"/>
    <property type="evidence" value="ECO:0007669"/>
    <property type="project" value="UniProtKB-SubCell"/>
</dbReference>
<dbReference type="PROSITE" id="PS50893">
    <property type="entry name" value="ABC_TRANSPORTER_2"/>
    <property type="match status" value="1"/>
</dbReference>
<dbReference type="InterPro" id="IPR003593">
    <property type="entry name" value="AAA+_ATPase"/>
</dbReference>
<dbReference type="Gene3D" id="3.40.50.300">
    <property type="entry name" value="P-loop containing nucleotide triphosphate hydrolases"/>
    <property type="match status" value="1"/>
</dbReference>
<dbReference type="FunFam" id="3.40.50.300:FF:000221">
    <property type="entry name" value="Multidrug ABC transporter ATP-binding protein"/>
    <property type="match status" value="1"/>
</dbReference>
<sequence>GHNVAIVGPNGSGKTTLANLVPRFYDPDSGQVLIDGKDIRDATLFSLRSQIGMVTQNVLTFNDTIAANIAYGKPGATREEIIDAARRSFAHEFISPLPDGYDTVIGEQGSGLSGGQLQRIIIARAILKNPAILIFDEATSQVDADSEAKIHRAIEEIMQDRTSFIIAHRFSTVITADVIVVMDDGRIITQGRHEELMQTCPLYQSLYVTQLIKT</sequence>
<dbReference type="AlphaFoldDB" id="X1RWL5"/>
<keyword evidence="8" id="KW-0472">Membrane</keyword>
<keyword evidence="7" id="KW-1133">Transmembrane helix</keyword>
<keyword evidence="3" id="KW-1003">Cell membrane</keyword>
<reference evidence="10" key="1">
    <citation type="journal article" date="2014" name="Front. Microbiol.">
        <title>High frequency of phylogenetically diverse reductive dehalogenase-homologous genes in deep subseafloor sedimentary metagenomes.</title>
        <authorList>
            <person name="Kawai M."/>
            <person name="Futagami T."/>
            <person name="Toyoda A."/>
            <person name="Takaki Y."/>
            <person name="Nishi S."/>
            <person name="Hori S."/>
            <person name="Arai W."/>
            <person name="Tsubouchi T."/>
            <person name="Morono Y."/>
            <person name="Uchiyama I."/>
            <person name="Ito T."/>
            <person name="Fujiyama A."/>
            <person name="Inagaki F."/>
            <person name="Takami H."/>
        </authorList>
    </citation>
    <scope>NUCLEOTIDE SEQUENCE</scope>
    <source>
        <strain evidence="10">Expedition CK06-06</strain>
    </source>
</reference>
<dbReference type="Pfam" id="PF00005">
    <property type="entry name" value="ABC_tran"/>
    <property type="match status" value="1"/>
</dbReference>
<evidence type="ECO:0000313" key="10">
    <source>
        <dbReference type="EMBL" id="GAI85053.1"/>
    </source>
</evidence>
<evidence type="ECO:0000256" key="7">
    <source>
        <dbReference type="ARBA" id="ARBA00022989"/>
    </source>
</evidence>
<dbReference type="InterPro" id="IPR017871">
    <property type="entry name" value="ABC_transporter-like_CS"/>
</dbReference>
<evidence type="ECO:0000256" key="3">
    <source>
        <dbReference type="ARBA" id="ARBA00022475"/>
    </source>
</evidence>
<feature type="domain" description="ABC transporter" evidence="9">
    <location>
        <begin position="1"/>
        <end position="209"/>
    </location>
</feature>
<proteinExistence type="predicted"/>
<evidence type="ECO:0000256" key="1">
    <source>
        <dbReference type="ARBA" id="ARBA00004651"/>
    </source>
</evidence>
<comment type="caution">
    <text evidence="10">The sequence shown here is derived from an EMBL/GenBank/DDBJ whole genome shotgun (WGS) entry which is preliminary data.</text>
</comment>
<evidence type="ECO:0000256" key="5">
    <source>
        <dbReference type="ARBA" id="ARBA00022741"/>
    </source>
</evidence>
<evidence type="ECO:0000256" key="2">
    <source>
        <dbReference type="ARBA" id="ARBA00022448"/>
    </source>
</evidence>
<dbReference type="PANTHER" id="PTHR24221">
    <property type="entry name" value="ATP-BINDING CASSETTE SUB-FAMILY B"/>
    <property type="match status" value="1"/>
</dbReference>
<keyword evidence="6" id="KW-0067">ATP-binding</keyword>
<dbReference type="SMART" id="SM00382">
    <property type="entry name" value="AAA"/>
    <property type="match status" value="1"/>
</dbReference>
<feature type="non-terminal residue" evidence="10">
    <location>
        <position position="1"/>
    </location>
</feature>
<keyword evidence="5" id="KW-0547">Nucleotide-binding</keyword>
<dbReference type="PANTHER" id="PTHR24221:SF654">
    <property type="entry name" value="ATP-BINDING CASSETTE SUB-FAMILY B MEMBER 6"/>
    <property type="match status" value="1"/>
</dbReference>
<protein>
    <recommendedName>
        <fullName evidence="9">ABC transporter domain-containing protein</fullName>
    </recommendedName>
</protein>
<dbReference type="EMBL" id="BARW01005990">
    <property type="protein sequence ID" value="GAI85053.1"/>
    <property type="molecule type" value="Genomic_DNA"/>
</dbReference>
<dbReference type="GO" id="GO:0005524">
    <property type="term" value="F:ATP binding"/>
    <property type="evidence" value="ECO:0007669"/>
    <property type="project" value="UniProtKB-KW"/>
</dbReference>
<organism evidence="10">
    <name type="scientific">marine sediment metagenome</name>
    <dbReference type="NCBI Taxonomy" id="412755"/>
    <lineage>
        <taxon>unclassified sequences</taxon>
        <taxon>metagenomes</taxon>
        <taxon>ecological metagenomes</taxon>
    </lineage>
</organism>
<keyword evidence="2" id="KW-0813">Transport</keyword>
<dbReference type="InterPro" id="IPR039421">
    <property type="entry name" value="Type_1_exporter"/>
</dbReference>
<evidence type="ECO:0000256" key="8">
    <source>
        <dbReference type="ARBA" id="ARBA00023136"/>
    </source>
</evidence>
<comment type="subcellular location">
    <subcellularLocation>
        <location evidence="1">Cell membrane</location>
        <topology evidence="1">Multi-pass membrane protein</topology>
    </subcellularLocation>
</comment>
<evidence type="ECO:0000259" key="9">
    <source>
        <dbReference type="PROSITE" id="PS50893"/>
    </source>
</evidence>
<evidence type="ECO:0000256" key="6">
    <source>
        <dbReference type="ARBA" id="ARBA00022840"/>
    </source>
</evidence>
<dbReference type="InterPro" id="IPR003439">
    <property type="entry name" value="ABC_transporter-like_ATP-bd"/>
</dbReference>
<accession>X1RWL5</accession>
<evidence type="ECO:0000256" key="4">
    <source>
        <dbReference type="ARBA" id="ARBA00022692"/>
    </source>
</evidence>
<gene>
    <name evidence="10" type="ORF">S12H4_12514</name>
</gene>
<dbReference type="InterPro" id="IPR027417">
    <property type="entry name" value="P-loop_NTPase"/>
</dbReference>